<evidence type="ECO:0000313" key="3">
    <source>
        <dbReference type="Proteomes" id="UP001303601"/>
    </source>
</evidence>
<accession>A0ABZ0PA54</accession>
<keyword evidence="1" id="KW-0472">Membrane</keyword>
<reference evidence="2" key="1">
    <citation type="submission" date="2023-11" db="EMBL/GenBank/DDBJ databases">
        <title>Completed genome sequence of Mycoplasma equirhinis type strain M432/72.</title>
        <authorList>
            <person name="Spergser J."/>
        </authorList>
    </citation>
    <scope>NUCLEOTIDE SEQUENCE [LARGE SCALE GENOMIC DNA]</scope>
    <source>
        <strain evidence="2">M432/72</strain>
    </source>
</reference>
<dbReference type="Proteomes" id="UP001303601">
    <property type="component" value="Chromosome"/>
</dbReference>
<dbReference type="GeneID" id="94493826"/>
<evidence type="ECO:0000256" key="1">
    <source>
        <dbReference type="SAM" id="Phobius"/>
    </source>
</evidence>
<organism evidence="2 3">
    <name type="scientific">Metamycoplasma equirhinis</name>
    <dbReference type="NCBI Taxonomy" id="92402"/>
    <lineage>
        <taxon>Bacteria</taxon>
        <taxon>Bacillati</taxon>
        <taxon>Mycoplasmatota</taxon>
        <taxon>Mycoplasmoidales</taxon>
        <taxon>Metamycoplasmataceae</taxon>
        <taxon>Metamycoplasma</taxon>
    </lineage>
</organism>
<protein>
    <submittedName>
        <fullName evidence="2">ABC transporter permease</fullName>
    </submittedName>
</protein>
<dbReference type="EMBL" id="CP137845">
    <property type="protein sequence ID" value="WPB53913.1"/>
    <property type="molecule type" value="Genomic_DNA"/>
</dbReference>
<feature type="transmembrane region" description="Helical" evidence="1">
    <location>
        <begin position="60"/>
        <end position="79"/>
    </location>
</feature>
<feature type="transmembrane region" description="Helical" evidence="1">
    <location>
        <begin position="179"/>
        <end position="197"/>
    </location>
</feature>
<keyword evidence="1" id="KW-0812">Transmembrane</keyword>
<name>A0ABZ0PA54_9BACT</name>
<sequence>MTKTISDIEAKKNNNFFANVKFLSQILFAKKNTYIIPIVFFLLNLIAAISFAFIKIEGRFLPIITYAIAFIELMLTVVYSSLKHLNLYHDLEKEGVEIILFSKPISRKKIILSKIFVSLIVGSFWTLVLAISNMFLLIKLDLLPWYLMFIYTFLAMFSVYVIFGNIVSMISIKLNKDMSVALALLMFAPIAIGGTFIQSNSTSTMNNVAHYLNKEYKYHHSKTEADFEKFFLNKKKNDSLYLIPNGQGKKIENWQKEYLEKAFNASKNSALEWQTYSWIAFPYQMLDIFNTKSENIFELASNERKTNMDKYLYYKNNDELSYSYKLTNKSNDLIYKNVNGQYQYIFPNILKLNSHFNNQDNTGLIYIRKNIDSIDARFPEDELELARPETFEGELKWKYIFELLNHQEFNKFAEDFFGNFEKKFVGRIETHANLVAAKIDIVDSLQFALNNKENILNKIIDPSTTIFDQYAVVNRIIKSDIERKIYLTTALIYYAYFKYQNSFILNALLINDNEAKKYTPSSYNISIDGKDFIIGGVKSVTPRQVAIKKTPQDPEKIVTRYTIEYDTEDNITTGLFATTNEVMTIERNKKVNNKNLYILIWISIATLFAFLNGFIYYRKDYK</sequence>
<feature type="transmembrane region" description="Helical" evidence="1">
    <location>
        <begin position="144"/>
        <end position="167"/>
    </location>
</feature>
<feature type="transmembrane region" description="Helical" evidence="1">
    <location>
        <begin position="596"/>
        <end position="617"/>
    </location>
</feature>
<feature type="transmembrane region" description="Helical" evidence="1">
    <location>
        <begin position="115"/>
        <end position="138"/>
    </location>
</feature>
<proteinExistence type="predicted"/>
<keyword evidence="1" id="KW-1133">Transmembrane helix</keyword>
<keyword evidence="3" id="KW-1185">Reference proteome</keyword>
<dbReference type="RefSeq" id="WP_140031217.1">
    <property type="nucleotide sequence ID" value="NZ_CP137845.1"/>
</dbReference>
<evidence type="ECO:0000313" key="2">
    <source>
        <dbReference type="EMBL" id="WPB53913.1"/>
    </source>
</evidence>
<gene>
    <name evidence="2" type="ORF">R9B83_02905</name>
</gene>
<feature type="transmembrane region" description="Helical" evidence="1">
    <location>
        <begin position="34"/>
        <end position="54"/>
    </location>
</feature>